<protein>
    <recommendedName>
        <fullName evidence="3">Solute-binding protein family 3/N-terminal domain-containing protein</fullName>
    </recommendedName>
</protein>
<dbReference type="RefSeq" id="WP_039206739.1">
    <property type="nucleotide sequence ID" value="NZ_JSCE01000084.1"/>
</dbReference>
<feature type="signal peptide" evidence="2">
    <location>
        <begin position="1"/>
        <end position="21"/>
    </location>
</feature>
<dbReference type="eggNOG" id="COG0834">
    <property type="taxonomic scope" value="Bacteria"/>
</dbReference>
<dbReference type="SUPFAM" id="SSF53850">
    <property type="entry name" value="Periplasmic binding protein-like II"/>
    <property type="match status" value="2"/>
</dbReference>
<feature type="chain" id="PRO_5039383348" description="Solute-binding protein family 3/N-terminal domain-containing protein" evidence="2">
    <location>
        <begin position="22"/>
        <end position="283"/>
    </location>
</feature>
<dbReference type="InterPro" id="IPR001638">
    <property type="entry name" value="Solute-binding_3/MltF_N"/>
</dbReference>
<evidence type="ECO:0000313" key="4">
    <source>
        <dbReference type="EMBL" id="KHM52562.1"/>
    </source>
</evidence>
<reference evidence="4 5" key="1">
    <citation type="journal article" date="2013" name="PLoS ONE">
        <title>Identification and characterization of three novel lipases belonging to families II and V from Anaerovibrio lipolyticus 5ST.</title>
        <authorList>
            <person name="Prive F."/>
            <person name="Kaderbhai N.N."/>
            <person name="Girdwood S."/>
            <person name="Worgan H.J."/>
            <person name="Pinloche E."/>
            <person name="Scollan N.D."/>
            <person name="Huws S.A."/>
            <person name="Newbold C.J."/>
        </authorList>
    </citation>
    <scope>NUCLEOTIDE SEQUENCE [LARGE SCALE GENOMIC DNA]</scope>
    <source>
        <strain evidence="4 5">5S</strain>
    </source>
</reference>
<dbReference type="PROSITE" id="PS51257">
    <property type="entry name" value="PROKAR_LIPOPROTEIN"/>
    <property type="match status" value="1"/>
</dbReference>
<dbReference type="STRING" id="82374.NZ47_04080"/>
<organism evidence="4 5">
    <name type="scientific">Anaerovibrio lipolyticus</name>
    <dbReference type="NCBI Taxonomy" id="82374"/>
    <lineage>
        <taxon>Bacteria</taxon>
        <taxon>Bacillati</taxon>
        <taxon>Bacillota</taxon>
        <taxon>Negativicutes</taxon>
        <taxon>Selenomonadales</taxon>
        <taxon>Selenomonadaceae</taxon>
        <taxon>Anaerovibrio</taxon>
    </lineage>
</organism>
<dbReference type="PANTHER" id="PTHR35936">
    <property type="entry name" value="MEMBRANE-BOUND LYTIC MUREIN TRANSGLYCOSYLASE F"/>
    <property type="match status" value="1"/>
</dbReference>
<evidence type="ECO:0000256" key="1">
    <source>
        <dbReference type="ARBA" id="ARBA00022729"/>
    </source>
</evidence>
<evidence type="ECO:0000313" key="5">
    <source>
        <dbReference type="Proteomes" id="UP000030993"/>
    </source>
</evidence>
<sequence length="283" mass="30793">MNMKKLGAILFGCIMAGAVLVGCGGQQGNQAGTHDTQIKIGTLTHLNASEERINEVMKKIDEETDVKLAHDYAYYDKLTSMLMGLESGSVKEVSLYNSVAQYLINRNDKLAIVEHSGMNLEDSFCCAVRTEDKQLKADLDKAIGEMKADGTLDKFVKTYITDLKKGEEPPAVTMPTNNGKKLKIAVTGDLPPLDLVLTDGTPAGFNTAVLAEIGKRLNMDVEIVQIDSAARASALASKKVDVVFWVAVPKGDSKVPADIDKPQNMEMTTPYYQDRIVHVGLKK</sequence>
<evidence type="ECO:0000259" key="3">
    <source>
        <dbReference type="Pfam" id="PF00497"/>
    </source>
</evidence>
<comment type="caution">
    <text evidence="4">The sequence shown here is derived from an EMBL/GenBank/DDBJ whole genome shotgun (WGS) entry which is preliminary data.</text>
</comment>
<dbReference type="Gene3D" id="3.40.190.10">
    <property type="entry name" value="Periplasmic binding protein-like II"/>
    <property type="match status" value="3"/>
</dbReference>
<proteinExistence type="predicted"/>
<keyword evidence="1 2" id="KW-0732">Signal</keyword>
<dbReference type="EMBL" id="JSCE01000084">
    <property type="protein sequence ID" value="KHM52562.1"/>
    <property type="molecule type" value="Genomic_DNA"/>
</dbReference>
<dbReference type="PANTHER" id="PTHR35936:SF17">
    <property type="entry name" value="ARGININE-BINDING EXTRACELLULAR PROTEIN ARTP"/>
    <property type="match status" value="1"/>
</dbReference>
<dbReference type="Pfam" id="PF00497">
    <property type="entry name" value="SBP_bac_3"/>
    <property type="match status" value="1"/>
</dbReference>
<keyword evidence="5" id="KW-1185">Reference proteome</keyword>
<accession>A0A0B2K341</accession>
<name>A0A0B2K341_9FIRM</name>
<gene>
    <name evidence="4" type="ORF">NZ47_04080</name>
</gene>
<evidence type="ECO:0000256" key="2">
    <source>
        <dbReference type="SAM" id="SignalP"/>
    </source>
</evidence>
<feature type="domain" description="Solute-binding protein family 3/N-terminal" evidence="3">
    <location>
        <begin position="182"/>
        <end position="244"/>
    </location>
</feature>
<dbReference type="Proteomes" id="UP000030993">
    <property type="component" value="Unassembled WGS sequence"/>
</dbReference>
<dbReference type="AlphaFoldDB" id="A0A0B2K341"/>